<evidence type="ECO:0000259" key="9">
    <source>
        <dbReference type="Pfam" id="PF05504"/>
    </source>
</evidence>
<proteinExistence type="inferred from homology"/>
<evidence type="ECO:0000313" key="11">
    <source>
        <dbReference type="EMBL" id="QNB48116.1"/>
    </source>
</evidence>
<feature type="region of interest" description="Disordered" evidence="8">
    <location>
        <begin position="53"/>
        <end position="74"/>
    </location>
</feature>
<reference evidence="11 12" key="1">
    <citation type="journal article" date="2019" name="Front. Microbiol.">
        <title>Thermoanaerosceptrum fracticalcis gen. nov. sp. nov., a Novel Fumarate-Fermenting Microorganism From a Deep Fractured Carbonate Aquifer of the US Great Basin.</title>
        <authorList>
            <person name="Hamilton-Brehm S.D."/>
            <person name="Stewart L.E."/>
            <person name="Zavarin M."/>
            <person name="Caldwell M."/>
            <person name="Lawson P.A."/>
            <person name="Onstott T.C."/>
            <person name="Grzymski J."/>
            <person name="Neveux I."/>
            <person name="Lollar B.S."/>
            <person name="Russell C.E."/>
            <person name="Moser D.P."/>
        </authorList>
    </citation>
    <scope>NUCLEOTIDE SEQUENCE [LARGE SCALE GENOMIC DNA]</scope>
    <source>
        <strain evidence="11 12">DRI-13</strain>
    </source>
</reference>
<dbReference type="GO" id="GO:0016020">
    <property type="term" value="C:membrane"/>
    <property type="evidence" value="ECO:0007669"/>
    <property type="project" value="UniProtKB-SubCell"/>
</dbReference>
<dbReference type="AlphaFoldDB" id="A0A7G6E7R2"/>
<dbReference type="NCBIfam" id="TIGR02887">
    <property type="entry name" value="spore_ger_x_C"/>
    <property type="match status" value="1"/>
</dbReference>
<evidence type="ECO:0000256" key="4">
    <source>
        <dbReference type="ARBA" id="ARBA00022729"/>
    </source>
</evidence>
<feature type="domain" description="Spore germination GerAC-like C-terminal" evidence="9">
    <location>
        <begin position="223"/>
        <end position="388"/>
    </location>
</feature>
<dbReference type="Gene3D" id="3.30.300.210">
    <property type="entry name" value="Nutrient germinant receptor protein C, domain 3"/>
    <property type="match status" value="1"/>
</dbReference>
<evidence type="ECO:0000256" key="7">
    <source>
        <dbReference type="ARBA" id="ARBA00023288"/>
    </source>
</evidence>
<dbReference type="EMBL" id="CP045798">
    <property type="protein sequence ID" value="QNB48116.1"/>
    <property type="molecule type" value="Genomic_DNA"/>
</dbReference>
<dbReference type="PROSITE" id="PS51257">
    <property type="entry name" value="PROKAR_LIPOPROTEIN"/>
    <property type="match status" value="1"/>
</dbReference>
<dbReference type="KEGG" id="tfr:BR63_18700"/>
<dbReference type="PANTHER" id="PTHR35789:SF1">
    <property type="entry name" value="SPORE GERMINATION PROTEIN B3"/>
    <property type="match status" value="1"/>
</dbReference>
<gene>
    <name evidence="11" type="ORF">BR63_18700</name>
</gene>
<sequence length="394" mass="44491">MRMRKLSAMVLLFVLALITVSGCWSRRELNHLTIILGAALDLKNDHHYITVMGTDPTQGGGGKERSQGSGQGSPFVVTSAEGKTIFEAARNLSLIMPRRNYWAHCEVVLVSEGYAREKGLRELLDFFTRDHERRRETYLIVTRGQAGEMLKVMPTLSQYPAREIIEQIRLTRISAKGLVTILNDFIAQSEGVTRTSLVNYMDIRNYGGNPEIPGQGEEKVQAGAGVFYNYKLIGLLNTRETRGANWLRDNIKTGVISFAPEGEREKNTVLQIDRVKTKMKPLLKEEGGQVKYTIEVTGSLVEYGGKADITKKETVKMLEKACSEEIEKEIREIWKKAQRELKTDIFLLGDKFAHAYPFLLKTDPSEWQEFFMALELELEVKTKINSAGVRGKPV</sequence>
<dbReference type="InterPro" id="IPR046953">
    <property type="entry name" value="Spore_GerAC-like_C"/>
</dbReference>
<protein>
    <submittedName>
        <fullName evidence="11">Ger(X)C family spore germination protein</fullName>
    </submittedName>
</protein>
<evidence type="ECO:0000256" key="8">
    <source>
        <dbReference type="SAM" id="MobiDB-lite"/>
    </source>
</evidence>
<comment type="subcellular location">
    <subcellularLocation>
        <location evidence="1">Membrane</location>
        <topology evidence="1">Lipid-anchor</topology>
    </subcellularLocation>
</comment>
<organism evidence="11 12">
    <name type="scientific">Thermanaerosceptrum fracticalcis</name>
    <dbReference type="NCBI Taxonomy" id="1712410"/>
    <lineage>
        <taxon>Bacteria</taxon>
        <taxon>Bacillati</taxon>
        <taxon>Bacillota</taxon>
        <taxon>Clostridia</taxon>
        <taxon>Eubacteriales</taxon>
        <taxon>Peptococcaceae</taxon>
        <taxon>Thermanaerosceptrum</taxon>
    </lineage>
</organism>
<evidence type="ECO:0000256" key="6">
    <source>
        <dbReference type="ARBA" id="ARBA00023139"/>
    </source>
</evidence>
<evidence type="ECO:0000256" key="2">
    <source>
        <dbReference type="ARBA" id="ARBA00007886"/>
    </source>
</evidence>
<dbReference type="Pfam" id="PF05504">
    <property type="entry name" value="Spore_GerAC"/>
    <property type="match status" value="1"/>
</dbReference>
<evidence type="ECO:0000256" key="1">
    <source>
        <dbReference type="ARBA" id="ARBA00004635"/>
    </source>
</evidence>
<dbReference type="InterPro" id="IPR057336">
    <property type="entry name" value="GerAC_N"/>
</dbReference>
<dbReference type="Proteomes" id="UP000515847">
    <property type="component" value="Chromosome"/>
</dbReference>
<dbReference type="InterPro" id="IPR008844">
    <property type="entry name" value="Spore_GerAC-like"/>
</dbReference>
<evidence type="ECO:0000256" key="3">
    <source>
        <dbReference type="ARBA" id="ARBA00022544"/>
    </source>
</evidence>
<dbReference type="Gene3D" id="6.20.190.10">
    <property type="entry name" value="Nutrient germinant receptor protein C, domain 1"/>
    <property type="match status" value="1"/>
</dbReference>
<dbReference type="PANTHER" id="PTHR35789">
    <property type="entry name" value="SPORE GERMINATION PROTEIN B3"/>
    <property type="match status" value="1"/>
</dbReference>
<dbReference type="InterPro" id="IPR038501">
    <property type="entry name" value="Spore_GerAC_C_sf"/>
</dbReference>
<keyword evidence="6" id="KW-0564">Palmitate</keyword>
<comment type="similarity">
    <text evidence="2">Belongs to the GerABKC lipoprotein family.</text>
</comment>
<dbReference type="Pfam" id="PF25198">
    <property type="entry name" value="Spore_GerAC_N"/>
    <property type="match status" value="1"/>
</dbReference>
<accession>A0A7G6E7R2</accession>
<name>A0A7G6E7R2_THEFR</name>
<keyword evidence="5" id="KW-0472">Membrane</keyword>
<evidence type="ECO:0000313" key="12">
    <source>
        <dbReference type="Proteomes" id="UP000515847"/>
    </source>
</evidence>
<keyword evidence="3" id="KW-0309">Germination</keyword>
<evidence type="ECO:0000256" key="5">
    <source>
        <dbReference type="ARBA" id="ARBA00023136"/>
    </source>
</evidence>
<feature type="domain" description="Spore germination protein N-terminal" evidence="10">
    <location>
        <begin position="26"/>
        <end position="201"/>
    </location>
</feature>
<evidence type="ECO:0000259" key="10">
    <source>
        <dbReference type="Pfam" id="PF25198"/>
    </source>
</evidence>
<dbReference type="GO" id="GO:0009847">
    <property type="term" value="P:spore germination"/>
    <property type="evidence" value="ECO:0007669"/>
    <property type="project" value="InterPro"/>
</dbReference>
<keyword evidence="7" id="KW-0449">Lipoprotein</keyword>
<keyword evidence="4" id="KW-0732">Signal</keyword>
<keyword evidence="12" id="KW-1185">Reference proteome</keyword>